<keyword evidence="2" id="KW-1185">Reference proteome</keyword>
<accession>A0A3D8SD42</accession>
<dbReference type="Proteomes" id="UP000256690">
    <property type="component" value="Unassembled WGS sequence"/>
</dbReference>
<protein>
    <submittedName>
        <fullName evidence="1">Uncharacterized protein</fullName>
    </submittedName>
</protein>
<dbReference type="EMBL" id="PVWQ01000004">
    <property type="protein sequence ID" value="RDW84223.1"/>
    <property type="molecule type" value="Genomic_DNA"/>
</dbReference>
<comment type="caution">
    <text evidence="1">The sequence shown here is derived from an EMBL/GenBank/DDBJ whole genome shotgun (WGS) entry which is preliminary data.</text>
</comment>
<proteinExistence type="predicted"/>
<evidence type="ECO:0000313" key="1">
    <source>
        <dbReference type="EMBL" id="RDW84223.1"/>
    </source>
</evidence>
<sequence>MSTLLDQIIDKGNLIAADQKMEINELWRLCTKLRTSPVMARYSDFSHPPTPPETSTVEQAETSDWARDMTPSQLLEVVDLLNGDGLLNWVEFANTSLDLEGFNP</sequence>
<gene>
    <name evidence="1" type="ORF">DSM5745_04549</name>
</gene>
<evidence type="ECO:0000313" key="2">
    <source>
        <dbReference type="Proteomes" id="UP000256690"/>
    </source>
</evidence>
<dbReference type="RefSeq" id="XP_026605561.1">
    <property type="nucleotide sequence ID" value="XM_026746565.1"/>
</dbReference>
<dbReference type="STRING" id="1810919.A0A3D8SD42"/>
<dbReference type="GeneID" id="38114919"/>
<dbReference type="AlphaFoldDB" id="A0A3D8SD42"/>
<name>A0A3D8SD42_9EURO</name>
<organism evidence="1 2">
    <name type="scientific">Aspergillus mulundensis</name>
    <dbReference type="NCBI Taxonomy" id="1810919"/>
    <lineage>
        <taxon>Eukaryota</taxon>
        <taxon>Fungi</taxon>
        <taxon>Dikarya</taxon>
        <taxon>Ascomycota</taxon>
        <taxon>Pezizomycotina</taxon>
        <taxon>Eurotiomycetes</taxon>
        <taxon>Eurotiomycetidae</taxon>
        <taxon>Eurotiales</taxon>
        <taxon>Aspergillaceae</taxon>
        <taxon>Aspergillus</taxon>
        <taxon>Aspergillus subgen. Nidulantes</taxon>
    </lineage>
</organism>
<reference evidence="1 2" key="1">
    <citation type="journal article" date="2018" name="IMA Fungus">
        <title>IMA Genome-F 9: Draft genome sequence of Annulohypoxylon stygium, Aspergillus mulundensis, Berkeleyomyces basicola (syn. Thielaviopsis basicola), Ceratocystis smalleyi, two Cercospora beticola strains, Coleophoma cylindrospora, Fusarium fracticaudum, Phialophora cf. hyalina, and Morchella septimelata.</title>
        <authorList>
            <person name="Wingfield B.D."/>
            <person name="Bills G.F."/>
            <person name="Dong Y."/>
            <person name="Huang W."/>
            <person name="Nel W.J."/>
            <person name="Swalarsk-Parry B.S."/>
            <person name="Vaghefi N."/>
            <person name="Wilken P.M."/>
            <person name="An Z."/>
            <person name="de Beer Z.W."/>
            <person name="De Vos L."/>
            <person name="Chen L."/>
            <person name="Duong T.A."/>
            <person name="Gao Y."/>
            <person name="Hammerbacher A."/>
            <person name="Kikkert J.R."/>
            <person name="Li Y."/>
            <person name="Li H."/>
            <person name="Li K."/>
            <person name="Li Q."/>
            <person name="Liu X."/>
            <person name="Ma X."/>
            <person name="Naidoo K."/>
            <person name="Pethybridge S.J."/>
            <person name="Sun J."/>
            <person name="Steenkamp E.T."/>
            <person name="van der Nest M.A."/>
            <person name="van Wyk S."/>
            <person name="Wingfield M.J."/>
            <person name="Xiong C."/>
            <person name="Yue Q."/>
            <person name="Zhang X."/>
        </authorList>
    </citation>
    <scope>NUCLEOTIDE SEQUENCE [LARGE SCALE GENOMIC DNA]</scope>
    <source>
        <strain evidence="1 2">DSM 5745</strain>
    </source>
</reference>